<dbReference type="Gene3D" id="3.40.30.10">
    <property type="entry name" value="Glutaredoxin"/>
    <property type="match status" value="1"/>
</dbReference>
<dbReference type="GeneID" id="65103296"/>
<evidence type="ECO:0000313" key="1">
    <source>
        <dbReference type="EMBL" id="QHR78546.1"/>
    </source>
</evidence>
<reference evidence="1" key="1">
    <citation type="journal article" date="2020" name="Arch. Virol.">
        <title>Complete genome sequence and analysis of a novel lymphocystivirus detected in whitemouth croaker (Micropogonias furnieri): lymphocystis disease virus 4.</title>
        <authorList>
            <person name="Doszpoly A."/>
            <person name="Kajan G.L."/>
            <person name="Puentes R."/>
            <person name="Perretta A."/>
        </authorList>
    </citation>
    <scope>NUCLEOTIDE SEQUENCE</scope>
    <source>
        <strain evidence="1">LCDV-WC</strain>
    </source>
</reference>
<dbReference type="RefSeq" id="YP_010087963.1">
    <property type="nucleotide sequence ID" value="NC_055603.1"/>
</dbReference>
<evidence type="ECO:0008006" key="3">
    <source>
        <dbReference type="Google" id="ProtNLM"/>
    </source>
</evidence>
<name>A0A6B9XHN7_9VIRU</name>
<protein>
    <recommendedName>
        <fullName evidence="3">Thioredoxin domain-containing protein</fullName>
    </recommendedName>
</protein>
<dbReference type="SUPFAM" id="SSF52833">
    <property type="entry name" value="Thioredoxin-like"/>
    <property type="match status" value="1"/>
</dbReference>
<organism evidence="1 2">
    <name type="scientific">Lymphocystis disease virus 4</name>
    <dbReference type="NCBI Taxonomy" id="2704413"/>
    <lineage>
        <taxon>Viruses</taxon>
        <taxon>Varidnaviria</taxon>
        <taxon>Bamfordvirae</taxon>
        <taxon>Nucleocytoviricota</taxon>
        <taxon>Megaviricetes</taxon>
        <taxon>Pimascovirales</taxon>
        <taxon>Pimascovirales incertae sedis</taxon>
        <taxon>Iridoviridae</taxon>
        <taxon>Alphairidovirinae</taxon>
        <taxon>Lymphocystivirus</taxon>
        <taxon>Lymphocystivirus micropogonias1</taxon>
    </lineage>
</organism>
<accession>A0A6B9XHN7</accession>
<sequence length="125" mass="13962">MDNFTYPISYAIISDFMEDGLIQPNLRPCLLVIGSNSCYYCLKLVPEIHKLVEPLSAVGIRIIIARAFDGDLEAERAITTKLPKLLGSKTVNLPTLVFIDSLGQTNFWEGYEPASKILKKIKSLM</sequence>
<dbReference type="KEGG" id="vg:65103296"/>
<evidence type="ECO:0000313" key="2">
    <source>
        <dbReference type="Proteomes" id="UP000678193"/>
    </source>
</evidence>
<dbReference type="InterPro" id="IPR036249">
    <property type="entry name" value="Thioredoxin-like_sf"/>
</dbReference>
<dbReference type="EMBL" id="MN803438">
    <property type="protein sequence ID" value="QHR78546.1"/>
    <property type="molecule type" value="Genomic_DNA"/>
</dbReference>
<dbReference type="Proteomes" id="UP000678193">
    <property type="component" value="Segment"/>
</dbReference>
<proteinExistence type="predicted"/>
<keyword evidence="2" id="KW-1185">Reference proteome</keyword>